<feature type="coiled-coil region" evidence="1">
    <location>
        <begin position="35"/>
        <end position="69"/>
    </location>
</feature>
<gene>
    <name evidence="2" type="ORF">E6K73_14225</name>
</gene>
<dbReference type="Proteomes" id="UP000320184">
    <property type="component" value="Unassembled WGS sequence"/>
</dbReference>
<reference evidence="2 3" key="1">
    <citation type="journal article" date="2019" name="Nat. Microbiol.">
        <title>Mediterranean grassland soil C-N compound turnover is dependent on rainfall and depth, and is mediated by genomically divergent microorganisms.</title>
        <authorList>
            <person name="Diamond S."/>
            <person name="Andeer P.F."/>
            <person name="Li Z."/>
            <person name="Crits-Christoph A."/>
            <person name="Burstein D."/>
            <person name="Anantharaman K."/>
            <person name="Lane K.R."/>
            <person name="Thomas B.C."/>
            <person name="Pan C."/>
            <person name="Northen T.R."/>
            <person name="Banfield J.F."/>
        </authorList>
    </citation>
    <scope>NUCLEOTIDE SEQUENCE [LARGE SCALE GENOMIC DNA]</scope>
    <source>
        <strain evidence="2">WS_3</strain>
    </source>
</reference>
<evidence type="ECO:0000313" key="2">
    <source>
        <dbReference type="EMBL" id="TMQ47037.1"/>
    </source>
</evidence>
<keyword evidence="1" id="KW-0175">Coiled coil</keyword>
<protein>
    <submittedName>
        <fullName evidence="2">Uncharacterized protein</fullName>
    </submittedName>
</protein>
<dbReference type="EMBL" id="VBOT01000206">
    <property type="protein sequence ID" value="TMQ47037.1"/>
    <property type="molecule type" value="Genomic_DNA"/>
</dbReference>
<sequence>MQGQLDRDQTFSDALQSRINALTTDFVNRSDPAQRAVIERDRQKALTELSNLKKQIDDDKKALADLEEEARRAGVPP</sequence>
<proteinExistence type="predicted"/>
<evidence type="ECO:0000256" key="1">
    <source>
        <dbReference type="SAM" id="Coils"/>
    </source>
</evidence>
<organism evidence="2 3">
    <name type="scientific">Eiseniibacteriota bacterium</name>
    <dbReference type="NCBI Taxonomy" id="2212470"/>
    <lineage>
        <taxon>Bacteria</taxon>
        <taxon>Candidatus Eiseniibacteriota</taxon>
    </lineage>
</organism>
<feature type="non-terminal residue" evidence="2">
    <location>
        <position position="77"/>
    </location>
</feature>
<evidence type="ECO:0000313" key="3">
    <source>
        <dbReference type="Proteomes" id="UP000320184"/>
    </source>
</evidence>
<dbReference type="AlphaFoldDB" id="A0A538S6M0"/>
<name>A0A538S6M0_UNCEI</name>
<accession>A0A538S6M0</accession>
<comment type="caution">
    <text evidence="2">The sequence shown here is derived from an EMBL/GenBank/DDBJ whole genome shotgun (WGS) entry which is preliminary data.</text>
</comment>